<name>A0A921ZH26_MANSE</name>
<dbReference type="PANTHER" id="PTHR11475:SF4">
    <property type="entry name" value="CHORION PEROXIDASE"/>
    <property type="match status" value="1"/>
</dbReference>
<comment type="caution">
    <text evidence="7">The sequence shown here is derived from an EMBL/GenBank/DDBJ whole genome shotgun (WGS) entry which is preliminary data.</text>
</comment>
<keyword evidence="5" id="KW-0349">Heme</keyword>
<keyword evidence="5" id="KW-0408">Iron</keyword>
<evidence type="ECO:0000256" key="5">
    <source>
        <dbReference type="PIRSR" id="PIRSR619791-2"/>
    </source>
</evidence>
<dbReference type="GO" id="GO:0004601">
    <property type="term" value="F:peroxidase activity"/>
    <property type="evidence" value="ECO:0007669"/>
    <property type="project" value="UniProtKB-KW"/>
</dbReference>
<dbReference type="GO" id="GO:0046872">
    <property type="term" value="F:metal ion binding"/>
    <property type="evidence" value="ECO:0007669"/>
    <property type="project" value="UniProtKB-KW"/>
</dbReference>
<evidence type="ECO:0000256" key="1">
    <source>
        <dbReference type="ARBA" id="ARBA00004613"/>
    </source>
</evidence>
<dbReference type="SUPFAM" id="SSF48113">
    <property type="entry name" value="Heme-dependent peroxidases"/>
    <property type="match status" value="1"/>
</dbReference>
<evidence type="ECO:0000313" key="8">
    <source>
        <dbReference type="Proteomes" id="UP000791440"/>
    </source>
</evidence>
<proteinExistence type="predicted"/>
<dbReference type="Gene3D" id="1.10.640.10">
    <property type="entry name" value="Haem peroxidase domain superfamily, animal type"/>
    <property type="match status" value="1"/>
</dbReference>
<keyword evidence="4" id="KW-0325">Glycoprotein</keyword>
<sequence length="621" mass="70604">MWNYFYIFNFICCINAVTYNSFYGVPATAEEIAKFQEKNIAHICLSNFEPCDENEWSRVDGSCDNLEHPTLGMYNTPMLRMLPANYSEGFEPRKTKSGNDLDLARQYRLLLLKVGEGLNEKLTTAVSYFMEFVTADIGSAHDILTYLVSVPYCCQPKGLSNPLCTPNYIPENDNLHRFTGITCLNMTRPLSFQSTGCVAADTVPNRINLATTNFDLSMVYYYAAGSIQQTRAFEGGRLKVEVVEDGIFPSAANANTTCFLKEAFKTGCSRNVPNGLIGMNMFIVWVWRFHNLIADTLAKLNPSWDDETLFNTARDINIAHFLQIMFYEFYTIILGRENMIKEGIIGCDNGFRDPYDPKVLPGLSTEFGYAARWFHITQDARQRMYDKNNNFIDTVAIINYSLRSQNLAFNKTMEGLAHGIHIQAAAAFDDTVHPDLADLGLGGLQRSFDILTADLSKGRYFGFAPYSQYRDFCTDYTIKHEKFEDLNYLMRPSKIEELQRVYKDLVDVELMAGIWSENLMEGAWVPPTIYCIIVNQLKRSVASNRHWYERPNRPHAFTEAQFHEIRKASLAGLLCAVGDGISEIQPQVFLRIGPGNNKMGCENIPRLDLTAWKDPISDSRY</sequence>
<evidence type="ECO:0000256" key="6">
    <source>
        <dbReference type="SAM" id="SignalP"/>
    </source>
</evidence>
<gene>
    <name evidence="7" type="ORF">O3G_MSEX010543</name>
</gene>
<reference evidence="7" key="1">
    <citation type="journal article" date="2016" name="Insect Biochem. Mol. Biol.">
        <title>Multifaceted biological insights from a draft genome sequence of the tobacco hornworm moth, Manduca sexta.</title>
        <authorList>
            <person name="Kanost M.R."/>
            <person name="Arrese E.L."/>
            <person name="Cao X."/>
            <person name="Chen Y.R."/>
            <person name="Chellapilla S."/>
            <person name="Goldsmith M.R."/>
            <person name="Grosse-Wilde E."/>
            <person name="Heckel D.G."/>
            <person name="Herndon N."/>
            <person name="Jiang H."/>
            <person name="Papanicolaou A."/>
            <person name="Qu J."/>
            <person name="Soulages J.L."/>
            <person name="Vogel H."/>
            <person name="Walters J."/>
            <person name="Waterhouse R.M."/>
            <person name="Ahn S.J."/>
            <person name="Almeida F.C."/>
            <person name="An C."/>
            <person name="Aqrawi P."/>
            <person name="Bretschneider A."/>
            <person name="Bryant W.B."/>
            <person name="Bucks S."/>
            <person name="Chao H."/>
            <person name="Chevignon G."/>
            <person name="Christen J.M."/>
            <person name="Clarke D.F."/>
            <person name="Dittmer N.T."/>
            <person name="Ferguson L.C.F."/>
            <person name="Garavelou S."/>
            <person name="Gordon K.H.J."/>
            <person name="Gunaratna R.T."/>
            <person name="Han Y."/>
            <person name="Hauser F."/>
            <person name="He Y."/>
            <person name="Heidel-Fischer H."/>
            <person name="Hirsh A."/>
            <person name="Hu Y."/>
            <person name="Jiang H."/>
            <person name="Kalra D."/>
            <person name="Klinner C."/>
            <person name="Konig C."/>
            <person name="Kovar C."/>
            <person name="Kroll A.R."/>
            <person name="Kuwar S.S."/>
            <person name="Lee S.L."/>
            <person name="Lehman R."/>
            <person name="Li K."/>
            <person name="Li Z."/>
            <person name="Liang H."/>
            <person name="Lovelace S."/>
            <person name="Lu Z."/>
            <person name="Mansfield J.H."/>
            <person name="McCulloch K.J."/>
            <person name="Mathew T."/>
            <person name="Morton B."/>
            <person name="Muzny D.M."/>
            <person name="Neunemann D."/>
            <person name="Ongeri F."/>
            <person name="Pauchet Y."/>
            <person name="Pu L.L."/>
            <person name="Pyrousis I."/>
            <person name="Rao X.J."/>
            <person name="Redding A."/>
            <person name="Roesel C."/>
            <person name="Sanchez-Gracia A."/>
            <person name="Schaack S."/>
            <person name="Shukla A."/>
            <person name="Tetreau G."/>
            <person name="Wang Y."/>
            <person name="Xiong G.H."/>
            <person name="Traut W."/>
            <person name="Walsh T.K."/>
            <person name="Worley K.C."/>
            <person name="Wu D."/>
            <person name="Wu W."/>
            <person name="Wu Y.Q."/>
            <person name="Zhang X."/>
            <person name="Zou Z."/>
            <person name="Zucker H."/>
            <person name="Briscoe A.D."/>
            <person name="Burmester T."/>
            <person name="Clem R.J."/>
            <person name="Feyereisen R."/>
            <person name="Grimmelikhuijzen C.J.P."/>
            <person name="Hamodrakas S.J."/>
            <person name="Hansson B.S."/>
            <person name="Huguet E."/>
            <person name="Jermiin L.S."/>
            <person name="Lan Q."/>
            <person name="Lehman H.K."/>
            <person name="Lorenzen M."/>
            <person name="Merzendorfer H."/>
            <person name="Michalopoulos I."/>
            <person name="Morton D.B."/>
            <person name="Muthukrishnan S."/>
            <person name="Oakeshott J.G."/>
            <person name="Palmer W."/>
            <person name="Park Y."/>
            <person name="Passarelli A.L."/>
            <person name="Rozas J."/>
            <person name="Schwartz L.M."/>
            <person name="Smith W."/>
            <person name="Southgate A."/>
            <person name="Vilcinskas A."/>
            <person name="Vogt R."/>
            <person name="Wang P."/>
            <person name="Werren J."/>
            <person name="Yu X.Q."/>
            <person name="Zhou J.J."/>
            <person name="Brown S.J."/>
            <person name="Scherer S.E."/>
            <person name="Richards S."/>
            <person name="Blissard G.W."/>
        </authorList>
    </citation>
    <scope>NUCLEOTIDE SEQUENCE</scope>
</reference>
<keyword evidence="8" id="KW-1185">Reference proteome</keyword>
<dbReference type="InterPro" id="IPR037120">
    <property type="entry name" value="Haem_peroxidase_sf_animal"/>
</dbReference>
<dbReference type="PANTHER" id="PTHR11475">
    <property type="entry name" value="OXIDASE/PEROXIDASE"/>
    <property type="match status" value="1"/>
</dbReference>
<keyword evidence="6" id="KW-0732">Signal</keyword>
<evidence type="ECO:0000256" key="4">
    <source>
        <dbReference type="ARBA" id="ARBA00023180"/>
    </source>
</evidence>
<feature type="signal peptide" evidence="6">
    <location>
        <begin position="1"/>
        <end position="16"/>
    </location>
</feature>
<evidence type="ECO:0000313" key="7">
    <source>
        <dbReference type="EMBL" id="KAG6457903.1"/>
    </source>
</evidence>
<evidence type="ECO:0000256" key="3">
    <source>
        <dbReference type="ARBA" id="ARBA00022559"/>
    </source>
</evidence>
<feature type="chain" id="PRO_5037939209" description="Peroxidase" evidence="6">
    <location>
        <begin position="17"/>
        <end position="621"/>
    </location>
</feature>
<accession>A0A921ZH26</accession>
<reference evidence="7" key="2">
    <citation type="submission" date="2020-12" db="EMBL/GenBank/DDBJ databases">
        <authorList>
            <person name="Kanost M."/>
        </authorList>
    </citation>
    <scope>NUCLEOTIDE SEQUENCE</scope>
</reference>
<evidence type="ECO:0000256" key="2">
    <source>
        <dbReference type="ARBA" id="ARBA00022525"/>
    </source>
</evidence>
<dbReference type="EMBL" id="JH668561">
    <property type="protein sequence ID" value="KAG6457903.1"/>
    <property type="molecule type" value="Genomic_DNA"/>
</dbReference>
<dbReference type="GO" id="GO:0006979">
    <property type="term" value="P:response to oxidative stress"/>
    <property type="evidence" value="ECO:0007669"/>
    <property type="project" value="InterPro"/>
</dbReference>
<protein>
    <recommendedName>
        <fullName evidence="9">Peroxidase</fullName>
    </recommendedName>
</protein>
<keyword evidence="2" id="KW-0964">Secreted</keyword>
<dbReference type="OrthoDB" id="823504at2759"/>
<organism evidence="7 8">
    <name type="scientific">Manduca sexta</name>
    <name type="common">Tobacco hawkmoth</name>
    <name type="synonym">Tobacco hornworm</name>
    <dbReference type="NCBI Taxonomy" id="7130"/>
    <lineage>
        <taxon>Eukaryota</taxon>
        <taxon>Metazoa</taxon>
        <taxon>Ecdysozoa</taxon>
        <taxon>Arthropoda</taxon>
        <taxon>Hexapoda</taxon>
        <taxon>Insecta</taxon>
        <taxon>Pterygota</taxon>
        <taxon>Neoptera</taxon>
        <taxon>Endopterygota</taxon>
        <taxon>Lepidoptera</taxon>
        <taxon>Glossata</taxon>
        <taxon>Ditrysia</taxon>
        <taxon>Bombycoidea</taxon>
        <taxon>Sphingidae</taxon>
        <taxon>Sphinginae</taxon>
        <taxon>Sphingini</taxon>
        <taxon>Manduca</taxon>
    </lineage>
</organism>
<dbReference type="Proteomes" id="UP000791440">
    <property type="component" value="Unassembled WGS sequence"/>
</dbReference>
<dbReference type="GO" id="GO:0005576">
    <property type="term" value="C:extracellular region"/>
    <property type="evidence" value="ECO:0007669"/>
    <property type="project" value="UniProtKB-SubCell"/>
</dbReference>
<keyword evidence="3" id="KW-0575">Peroxidase</keyword>
<feature type="binding site" description="axial binding residue" evidence="5">
    <location>
        <position position="375"/>
    </location>
    <ligand>
        <name>heme b</name>
        <dbReference type="ChEBI" id="CHEBI:60344"/>
    </ligand>
    <ligandPart>
        <name>Fe</name>
        <dbReference type="ChEBI" id="CHEBI:18248"/>
    </ligandPart>
</feature>
<dbReference type="InterPro" id="IPR010255">
    <property type="entry name" value="Haem_peroxidase_sf"/>
</dbReference>
<evidence type="ECO:0008006" key="9">
    <source>
        <dbReference type="Google" id="ProtNLM"/>
    </source>
</evidence>
<keyword evidence="3" id="KW-0560">Oxidoreductase</keyword>
<dbReference type="Pfam" id="PF03098">
    <property type="entry name" value="An_peroxidase"/>
    <property type="match status" value="1"/>
</dbReference>
<dbReference type="InterPro" id="IPR019791">
    <property type="entry name" value="Haem_peroxidase_animal"/>
</dbReference>
<keyword evidence="5" id="KW-0479">Metal-binding</keyword>
<dbReference type="GO" id="GO:0020037">
    <property type="term" value="F:heme binding"/>
    <property type="evidence" value="ECO:0007669"/>
    <property type="project" value="InterPro"/>
</dbReference>
<dbReference type="AlphaFoldDB" id="A0A921ZH26"/>
<dbReference type="PROSITE" id="PS50292">
    <property type="entry name" value="PEROXIDASE_3"/>
    <property type="match status" value="1"/>
</dbReference>
<comment type="subcellular location">
    <subcellularLocation>
        <location evidence="1">Secreted</location>
    </subcellularLocation>
</comment>
<dbReference type="PRINTS" id="PR00457">
    <property type="entry name" value="ANPEROXIDASE"/>
</dbReference>